<dbReference type="Proteomes" id="UP001367316">
    <property type="component" value="Unassembled WGS sequence"/>
</dbReference>
<keyword evidence="3" id="KW-1185">Reference proteome</keyword>
<protein>
    <submittedName>
        <fullName evidence="2">Uncharacterized protein</fullName>
    </submittedName>
</protein>
<evidence type="ECO:0000313" key="2">
    <source>
        <dbReference type="EMBL" id="KAK7609100.1"/>
    </source>
</evidence>
<dbReference type="EMBL" id="JBBPBF010000025">
    <property type="protein sequence ID" value="KAK7609100.1"/>
    <property type="molecule type" value="Genomic_DNA"/>
</dbReference>
<evidence type="ECO:0000256" key="1">
    <source>
        <dbReference type="SAM" id="Phobius"/>
    </source>
</evidence>
<feature type="transmembrane region" description="Helical" evidence="1">
    <location>
        <begin position="74"/>
        <end position="95"/>
    </location>
</feature>
<organism evidence="2 3">
    <name type="scientific">Phyllosticta paracitricarpa</name>
    <dbReference type="NCBI Taxonomy" id="2016321"/>
    <lineage>
        <taxon>Eukaryota</taxon>
        <taxon>Fungi</taxon>
        <taxon>Dikarya</taxon>
        <taxon>Ascomycota</taxon>
        <taxon>Pezizomycotina</taxon>
        <taxon>Dothideomycetes</taxon>
        <taxon>Dothideomycetes incertae sedis</taxon>
        <taxon>Botryosphaeriales</taxon>
        <taxon>Phyllostictaceae</taxon>
        <taxon>Phyllosticta</taxon>
    </lineage>
</organism>
<proteinExistence type="predicted"/>
<feature type="transmembrane region" description="Helical" evidence="1">
    <location>
        <begin position="40"/>
        <end position="62"/>
    </location>
</feature>
<sequence length="103" mass="11930">MSNSVRLRLMSFFGCPLRVIFCRAAHVIDHANYLFRLCSLWSALLFFFFFFLLLFFLLFLLLRSRPPSSFSPASIVWPLRAGFGIPLPLFLLFFLPCSTTPQS</sequence>
<keyword evidence="1" id="KW-0812">Transmembrane</keyword>
<keyword evidence="1" id="KW-0472">Membrane</keyword>
<name>A0ABR1N478_9PEZI</name>
<comment type="caution">
    <text evidence="2">The sequence shown here is derived from an EMBL/GenBank/DDBJ whole genome shotgun (WGS) entry which is preliminary data.</text>
</comment>
<accession>A0ABR1N478</accession>
<reference evidence="2 3" key="1">
    <citation type="submission" date="2024-04" db="EMBL/GenBank/DDBJ databases">
        <title>Phyllosticta paracitricarpa is synonymous to the EU quarantine fungus P. citricarpa based on phylogenomic analyses.</title>
        <authorList>
            <consortium name="Lawrence Berkeley National Laboratory"/>
            <person name="Van ingen-buijs V.A."/>
            <person name="Van westerhoven A.C."/>
            <person name="Haridas S."/>
            <person name="Skiadas P."/>
            <person name="Martin F."/>
            <person name="Groenewald J.Z."/>
            <person name="Crous P.W."/>
            <person name="Seidl M.F."/>
        </authorList>
    </citation>
    <scope>NUCLEOTIDE SEQUENCE [LARGE SCALE GENOMIC DNA]</scope>
    <source>
        <strain evidence="2 3">CBS 141358</strain>
    </source>
</reference>
<gene>
    <name evidence="2" type="ORF">JOL62DRAFT_187797</name>
</gene>
<evidence type="ECO:0000313" key="3">
    <source>
        <dbReference type="Proteomes" id="UP001367316"/>
    </source>
</evidence>
<keyword evidence="1" id="KW-1133">Transmembrane helix</keyword>